<dbReference type="SUPFAM" id="SSF47616">
    <property type="entry name" value="GST C-terminal domain-like"/>
    <property type="match status" value="1"/>
</dbReference>
<feature type="domain" description="Metaxin glutathione S-transferase" evidence="2">
    <location>
        <begin position="196"/>
        <end position="257"/>
    </location>
</feature>
<dbReference type="SFLD" id="SFLDG01180">
    <property type="entry name" value="SUF1"/>
    <property type="match status" value="1"/>
</dbReference>
<dbReference type="InterPro" id="IPR026928">
    <property type="entry name" value="FAX/IsoI-like"/>
</dbReference>
<dbReference type="Gene3D" id="1.20.1050.10">
    <property type="match status" value="1"/>
</dbReference>
<dbReference type="InterPro" id="IPR040079">
    <property type="entry name" value="Glutathione_S-Trfase"/>
</dbReference>
<reference evidence="4" key="1">
    <citation type="journal article" date="2019" name="bioRxiv">
        <title>The Genome of the Zebra Mussel, Dreissena polymorpha: A Resource for Invasive Species Research.</title>
        <authorList>
            <person name="McCartney M.A."/>
            <person name="Auch B."/>
            <person name="Kono T."/>
            <person name="Mallez S."/>
            <person name="Zhang Y."/>
            <person name="Obille A."/>
            <person name="Becker A."/>
            <person name="Abrahante J.E."/>
            <person name="Garbe J."/>
            <person name="Badalamenti J.P."/>
            <person name="Herman A."/>
            <person name="Mangelson H."/>
            <person name="Liachko I."/>
            <person name="Sullivan S."/>
            <person name="Sone E.D."/>
            <person name="Koren S."/>
            <person name="Silverstein K.A.T."/>
            <person name="Beckman K.B."/>
            <person name="Gohl D.M."/>
        </authorList>
    </citation>
    <scope>NUCLEOTIDE SEQUENCE</scope>
    <source>
        <strain evidence="4">Duluth1</strain>
        <tissue evidence="4">Whole animal</tissue>
    </source>
</reference>
<evidence type="ECO:0000313" key="4">
    <source>
        <dbReference type="EMBL" id="KAH3849972.1"/>
    </source>
</evidence>
<evidence type="ECO:0000313" key="5">
    <source>
        <dbReference type="Proteomes" id="UP000828390"/>
    </source>
</evidence>
<dbReference type="SFLD" id="SFLDS00019">
    <property type="entry name" value="Glutathione_Transferase_(cytos"/>
    <property type="match status" value="1"/>
</dbReference>
<sequence>MDLCSLLCAIGVLGTLACCLWYWKNSPVYLRPAPKDVVVLYQVGRGPKAPSFSPFPMKLETFLRMMKIPYMNDHTGRFSAKQKTPWMALNGVVVADSQLCIEYLKKKFDLDPDSHITAQDKAIGRAFLKLTEENLYWTMCIETFGRNFEAVKKVIPYSPLKKFFTLTYLKFIIALEVWGHGIGRHTEEEVWDIAVRDMEALSTFLGLKRFLLGDRPSEVDCAVFGMLSQIYWHMDGSRHQLYMQDNLQNLVDYIHRMKDELWPDWDAVVIGGSRYSNDDGKLYFPEKVTDKSVSQ</sequence>
<proteinExistence type="inferred from homology"/>
<evidence type="ECO:0008006" key="6">
    <source>
        <dbReference type="Google" id="ProtNLM"/>
    </source>
</evidence>
<dbReference type="InterPro" id="IPR033468">
    <property type="entry name" value="Metaxin_GST"/>
</dbReference>
<dbReference type="InterPro" id="IPR036249">
    <property type="entry name" value="Thioredoxin-like_sf"/>
</dbReference>
<protein>
    <recommendedName>
        <fullName evidence="6">Failed axon connections homolog</fullName>
    </recommendedName>
</protein>
<evidence type="ECO:0000259" key="2">
    <source>
        <dbReference type="Pfam" id="PF17171"/>
    </source>
</evidence>
<dbReference type="SFLD" id="SFLDG01200">
    <property type="entry name" value="SUF1.1"/>
    <property type="match status" value="1"/>
</dbReference>
<reference evidence="4" key="2">
    <citation type="submission" date="2020-11" db="EMBL/GenBank/DDBJ databases">
        <authorList>
            <person name="McCartney M.A."/>
            <person name="Auch B."/>
            <person name="Kono T."/>
            <person name="Mallez S."/>
            <person name="Becker A."/>
            <person name="Gohl D.M."/>
            <person name="Silverstein K.A.T."/>
            <person name="Koren S."/>
            <person name="Bechman K.B."/>
            <person name="Herman A."/>
            <person name="Abrahante J.E."/>
            <person name="Garbe J."/>
        </authorList>
    </citation>
    <scope>NUCLEOTIDE SEQUENCE</scope>
    <source>
        <strain evidence="4">Duluth1</strain>
        <tissue evidence="4">Whole animal</tissue>
    </source>
</reference>
<dbReference type="Pfam" id="PF17171">
    <property type="entry name" value="GST_C_6"/>
    <property type="match status" value="1"/>
</dbReference>
<name>A0A9D4L3I6_DREPO</name>
<comment type="caution">
    <text evidence="4">The sequence shown here is derived from an EMBL/GenBank/DDBJ whole genome shotgun (WGS) entry which is preliminary data.</text>
</comment>
<dbReference type="SUPFAM" id="SSF52833">
    <property type="entry name" value="Thioredoxin-like"/>
    <property type="match status" value="1"/>
</dbReference>
<comment type="similarity">
    <text evidence="1">Belongs to the FAX family.</text>
</comment>
<keyword evidence="5" id="KW-1185">Reference proteome</keyword>
<dbReference type="AlphaFoldDB" id="A0A9D4L3I6"/>
<dbReference type="InterPro" id="IPR050931">
    <property type="entry name" value="Mito_Protein_Transport_Metaxin"/>
</dbReference>
<dbReference type="CDD" id="cd03193">
    <property type="entry name" value="GST_C_Metaxin"/>
    <property type="match status" value="1"/>
</dbReference>
<organism evidence="4 5">
    <name type="scientific">Dreissena polymorpha</name>
    <name type="common">Zebra mussel</name>
    <name type="synonym">Mytilus polymorpha</name>
    <dbReference type="NCBI Taxonomy" id="45954"/>
    <lineage>
        <taxon>Eukaryota</taxon>
        <taxon>Metazoa</taxon>
        <taxon>Spiralia</taxon>
        <taxon>Lophotrochozoa</taxon>
        <taxon>Mollusca</taxon>
        <taxon>Bivalvia</taxon>
        <taxon>Autobranchia</taxon>
        <taxon>Heteroconchia</taxon>
        <taxon>Euheterodonta</taxon>
        <taxon>Imparidentia</taxon>
        <taxon>Neoheterodontei</taxon>
        <taxon>Myida</taxon>
        <taxon>Dreissenoidea</taxon>
        <taxon>Dreissenidae</taxon>
        <taxon>Dreissena</taxon>
    </lineage>
</organism>
<dbReference type="Pfam" id="PF17172">
    <property type="entry name" value="GST_N_4"/>
    <property type="match status" value="1"/>
</dbReference>
<dbReference type="EMBL" id="JAIWYP010000003">
    <property type="protein sequence ID" value="KAH3849972.1"/>
    <property type="molecule type" value="Genomic_DNA"/>
</dbReference>
<accession>A0A9D4L3I6</accession>
<dbReference type="PANTHER" id="PTHR12289:SF41">
    <property type="entry name" value="FAILED AXON CONNECTIONS-RELATED"/>
    <property type="match status" value="1"/>
</dbReference>
<evidence type="ECO:0000256" key="1">
    <source>
        <dbReference type="ARBA" id="ARBA00006475"/>
    </source>
</evidence>
<feature type="domain" description="Thioredoxin-like fold" evidence="3">
    <location>
        <begin position="54"/>
        <end position="144"/>
    </location>
</feature>
<dbReference type="OrthoDB" id="5809458at2759"/>
<dbReference type="PANTHER" id="PTHR12289">
    <property type="entry name" value="METAXIN RELATED"/>
    <property type="match status" value="1"/>
</dbReference>
<evidence type="ECO:0000259" key="3">
    <source>
        <dbReference type="Pfam" id="PF17172"/>
    </source>
</evidence>
<dbReference type="InterPro" id="IPR036282">
    <property type="entry name" value="Glutathione-S-Trfase_C_sf"/>
</dbReference>
<gene>
    <name evidence="4" type="ORF">DPMN_092377</name>
</gene>
<dbReference type="Proteomes" id="UP000828390">
    <property type="component" value="Unassembled WGS sequence"/>
</dbReference>
<dbReference type="InterPro" id="IPR012336">
    <property type="entry name" value="Thioredoxin-like_fold"/>
</dbReference>
<dbReference type="GO" id="GO:0005737">
    <property type="term" value="C:cytoplasm"/>
    <property type="evidence" value="ECO:0007669"/>
    <property type="project" value="TreeGrafter"/>
</dbReference>